<sequence>MSCVNAETLDFEAALKELETLVQQLERGELSLEQSLERFERGVQLTRRCQQALQQAEQRVLVLTQPDPQAPLAPFNPNATPE</sequence>
<name>A0A4Z0FBR0_9GAMM</name>
<evidence type="ECO:0000313" key="8">
    <source>
        <dbReference type="Proteomes" id="UP000297890"/>
    </source>
</evidence>
<evidence type="ECO:0000256" key="4">
    <source>
        <dbReference type="ARBA" id="ARBA00022801"/>
    </source>
</evidence>
<dbReference type="NCBIfam" id="TIGR01280">
    <property type="entry name" value="xseB"/>
    <property type="match status" value="1"/>
</dbReference>
<dbReference type="GO" id="GO:0008855">
    <property type="term" value="F:exodeoxyribonuclease VII activity"/>
    <property type="evidence" value="ECO:0007669"/>
    <property type="project" value="UniProtKB-UniRule"/>
</dbReference>
<dbReference type="GO" id="GO:0009318">
    <property type="term" value="C:exodeoxyribonuclease VII complex"/>
    <property type="evidence" value="ECO:0007669"/>
    <property type="project" value="UniProtKB-UniRule"/>
</dbReference>
<dbReference type="AlphaFoldDB" id="A0A4Z0FBR0"/>
<evidence type="ECO:0000256" key="3">
    <source>
        <dbReference type="ARBA" id="ARBA00022722"/>
    </source>
</evidence>
<dbReference type="OrthoDB" id="9801128at2"/>
<comment type="subcellular location">
    <subcellularLocation>
        <location evidence="6">Cytoplasm</location>
    </subcellularLocation>
</comment>
<dbReference type="HAMAP" id="MF_00337">
    <property type="entry name" value="Exonuc_7_S"/>
    <property type="match status" value="1"/>
</dbReference>
<comment type="subunit">
    <text evidence="6">Heterooligomer composed of large and small subunits.</text>
</comment>
<evidence type="ECO:0000256" key="1">
    <source>
        <dbReference type="ARBA" id="ARBA00009998"/>
    </source>
</evidence>
<dbReference type="Proteomes" id="UP000297890">
    <property type="component" value="Unassembled WGS sequence"/>
</dbReference>
<dbReference type="NCBIfam" id="NF002140">
    <property type="entry name" value="PRK00977.1-4"/>
    <property type="match status" value="1"/>
</dbReference>
<keyword evidence="5 6" id="KW-0269">Exonuclease</keyword>
<dbReference type="NCBIfam" id="NF002139">
    <property type="entry name" value="PRK00977.1-3"/>
    <property type="match status" value="1"/>
</dbReference>
<dbReference type="NCBIfam" id="NF002137">
    <property type="entry name" value="PRK00977.1-1"/>
    <property type="match status" value="1"/>
</dbReference>
<accession>A0A4Z0FBR0</accession>
<proteinExistence type="inferred from homology"/>
<dbReference type="GO" id="GO:0006308">
    <property type="term" value="P:DNA catabolic process"/>
    <property type="evidence" value="ECO:0007669"/>
    <property type="project" value="UniProtKB-UniRule"/>
</dbReference>
<evidence type="ECO:0000256" key="2">
    <source>
        <dbReference type="ARBA" id="ARBA00022490"/>
    </source>
</evidence>
<dbReference type="EMBL" id="SRIO01000004">
    <property type="protein sequence ID" value="TFZ83405.1"/>
    <property type="molecule type" value="Genomic_DNA"/>
</dbReference>
<evidence type="ECO:0000256" key="6">
    <source>
        <dbReference type="HAMAP-Rule" id="MF_00337"/>
    </source>
</evidence>
<dbReference type="PIRSF" id="PIRSF006488">
    <property type="entry name" value="Exonuc_VII_S"/>
    <property type="match status" value="1"/>
</dbReference>
<dbReference type="InterPro" id="IPR037004">
    <property type="entry name" value="Exonuc_VII_ssu_sf"/>
</dbReference>
<comment type="catalytic activity">
    <reaction evidence="6">
        <text>Exonucleolytic cleavage in either 5'- to 3'- or 3'- to 5'-direction to yield nucleoside 5'-phosphates.</text>
        <dbReference type="EC" id="3.1.11.6"/>
    </reaction>
</comment>
<organism evidence="7 8">
    <name type="scientific">Candidatus Macondimonas diazotrophica</name>
    <dbReference type="NCBI Taxonomy" id="2305248"/>
    <lineage>
        <taxon>Bacteria</taxon>
        <taxon>Pseudomonadati</taxon>
        <taxon>Pseudomonadota</taxon>
        <taxon>Gammaproteobacteria</taxon>
        <taxon>Chromatiales</taxon>
        <taxon>Ectothiorhodospiraceae</taxon>
        <taxon>Candidatus Macondimonas</taxon>
    </lineage>
</organism>
<keyword evidence="4 6" id="KW-0378">Hydrolase</keyword>
<dbReference type="SUPFAM" id="SSF116842">
    <property type="entry name" value="XseB-like"/>
    <property type="match status" value="1"/>
</dbReference>
<dbReference type="PANTHER" id="PTHR34137">
    <property type="entry name" value="EXODEOXYRIBONUCLEASE 7 SMALL SUBUNIT"/>
    <property type="match status" value="1"/>
</dbReference>
<evidence type="ECO:0000313" key="7">
    <source>
        <dbReference type="EMBL" id="TFZ83405.1"/>
    </source>
</evidence>
<gene>
    <name evidence="6 7" type="primary">xseB</name>
    <name evidence="7" type="ORF">E4680_04845</name>
</gene>
<comment type="caution">
    <text evidence="7">The sequence shown here is derived from an EMBL/GenBank/DDBJ whole genome shotgun (WGS) entry which is preliminary data.</text>
</comment>
<dbReference type="InterPro" id="IPR003761">
    <property type="entry name" value="Exonuc_VII_S"/>
</dbReference>
<protein>
    <recommendedName>
        <fullName evidence="6">Exodeoxyribonuclease 7 small subunit</fullName>
        <ecNumber evidence="6">3.1.11.6</ecNumber>
    </recommendedName>
    <alternativeName>
        <fullName evidence="6">Exodeoxyribonuclease VII small subunit</fullName>
        <shortName evidence="6">Exonuclease VII small subunit</shortName>
    </alternativeName>
</protein>
<comment type="function">
    <text evidence="6">Bidirectionally degrades single-stranded DNA into large acid-insoluble oligonucleotides, which are then degraded further into small acid-soluble oligonucleotides.</text>
</comment>
<comment type="similarity">
    <text evidence="1 6">Belongs to the XseB family.</text>
</comment>
<dbReference type="Gene3D" id="1.10.287.1040">
    <property type="entry name" value="Exonuclease VII, small subunit"/>
    <property type="match status" value="1"/>
</dbReference>
<keyword evidence="3 6" id="KW-0540">Nuclease</keyword>
<dbReference type="GO" id="GO:0005829">
    <property type="term" value="C:cytosol"/>
    <property type="evidence" value="ECO:0007669"/>
    <property type="project" value="TreeGrafter"/>
</dbReference>
<dbReference type="EC" id="3.1.11.6" evidence="6"/>
<reference evidence="7 8" key="1">
    <citation type="journal article" date="2019" name="ISME J.">
        <title>Candidatus Macondimonas diazotrophica, a novel gammaproteobacterial genus dominating crude-oil-contaminated coastal sediments.</title>
        <authorList>
            <person name="Karthikeyan S."/>
            <person name="Konstantinidis K."/>
        </authorList>
    </citation>
    <scope>NUCLEOTIDE SEQUENCE [LARGE SCALE GENOMIC DNA]</scope>
    <source>
        <strain evidence="7 8">KTK01</strain>
    </source>
</reference>
<keyword evidence="2 6" id="KW-0963">Cytoplasm</keyword>
<dbReference type="Pfam" id="PF02609">
    <property type="entry name" value="Exonuc_VII_S"/>
    <property type="match status" value="1"/>
</dbReference>
<dbReference type="PANTHER" id="PTHR34137:SF1">
    <property type="entry name" value="EXODEOXYRIBONUCLEASE 7 SMALL SUBUNIT"/>
    <property type="match status" value="1"/>
</dbReference>
<keyword evidence="8" id="KW-1185">Reference proteome</keyword>
<evidence type="ECO:0000256" key="5">
    <source>
        <dbReference type="ARBA" id="ARBA00022839"/>
    </source>
</evidence>